<organism evidence="1 2">
    <name type="scientific">Pedobacter ginsengisoli</name>
    <dbReference type="NCBI Taxonomy" id="363852"/>
    <lineage>
        <taxon>Bacteria</taxon>
        <taxon>Pseudomonadati</taxon>
        <taxon>Bacteroidota</taxon>
        <taxon>Sphingobacteriia</taxon>
        <taxon>Sphingobacteriales</taxon>
        <taxon>Sphingobacteriaceae</taxon>
        <taxon>Pedobacter</taxon>
    </lineage>
</organism>
<name>A0A2D1U6R8_9SPHI</name>
<dbReference type="OrthoDB" id="770237at2"/>
<gene>
    <name evidence="1" type="ORF">CPT03_12745</name>
</gene>
<keyword evidence="2" id="KW-1185">Reference proteome</keyword>
<reference evidence="1 2" key="1">
    <citation type="submission" date="2017-10" db="EMBL/GenBank/DDBJ databases">
        <title>Whole genome of Pedobacter ginsengisoli T01R-27 isolated from tomato rhizosphere.</title>
        <authorList>
            <person name="Weon H.-Y."/>
            <person name="Lee S.A."/>
            <person name="Sang M.K."/>
            <person name="Song J."/>
        </authorList>
    </citation>
    <scope>NUCLEOTIDE SEQUENCE [LARGE SCALE GENOMIC DNA]</scope>
    <source>
        <strain evidence="1 2">T01R-27</strain>
    </source>
</reference>
<proteinExistence type="predicted"/>
<dbReference type="Proteomes" id="UP000223749">
    <property type="component" value="Chromosome"/>
</dbReference>
<protein>
    <submittedName>
        <fullName evidence="1">Uncharacterized protein</fullName>
    </submittedName>
</protein>
<dbReference type="AlphaFoldDB" id="A0A2D1U6R8"/>
<evidence type="ECO:0000313" key="2">
    <source>
        <dbReference type="Proteomes" id="UP000223749"/>
    </source>
</evidence>
<sequence length="93" mass="10659">MNIKELLLNGQSFSKLLNQFSIEADDVKIQDEDVLLADHKLEHKEIVKESICIEGKNKDGIINFFGTLHYNLLNKLAVFEMHGFEQISKPQVC</sequence>
<evidence type="ECO:0000313" key="1">
    <source>
        <dbReference type="EMBL" id="ATP57277.1"/>
    </source>
</evidence>
<dbReference type="KEGG" id="pgs:CPT03_12745"/>
<dbReference type="EMBL" id="CP024091">
    <property type="protein sequence ID" value="ATP57277.1"/>
    <property type="molecule type" value="Genomic_DNA"/>
</dbReference>
<accession>A0A2D1U6R8</accession>
<dbReference type="RefSeq" id="WP_099439204.1">
    <property type="nucleotide sequence ID" value="NZ_CP024091.1"/>
</dbReference>